<proteinExistence type="predicted"/>
<dbReference type="Pfam" id="PF06078">
    <property type="entry name" value="DUF937"/>
    <property type="match status" value="2"/>
</dbReference>
<sequence>MSLFDAFMGAIDNPEQAASVNQLGSIVGTVQQLSGQNGIDPAMMQTVMSMVGGQVRSSLQEQRSTQGEPHVQNLIGQLSGATASSSALSSLFSPQIQQQLAQAVAQKTGLDANMIVGLLPMLVPLAMNFLQGGSMGGTQAAGAPQASAGNPLLNMFLDQDQDGDVDLGDAMNMASKFMQNR</sequence>
<organism evidence="1 2">
    <name type="scientific">Romeriopsis navalis LEGE 11480</name>
    <dbReference type="NCBI Taxonomy" id="2777977"/>
    <lineage>
        <taxon>Bacteria</taxon>
        <taxon>Bacillati</taxon>
        <taxon>Cyanobacteriota</taxon>
        <taxon>Cyanophyceae</taxon>
        <taxon>Leptolyngbyales</taxon>
        <taxon>Leptolyngbyaceae</taxon>
        <taxon>Romeriopsis</taxon>
        <taxon>Romeriopsis navalis</taxon>
    </lineage>
</organism>
<dbReference type="Proteomes" id="UP000625316">
    <property type="component" value="Unassembled WGS sequence"/>
</dbReference>
<protein>
    <recommendedName>
        <fullName evidence="3">DUF937 domain-containing protein</fullName>
    </recommendedName>
</protein>
<evidence type="ECO:0008006" key="3">
    <source>
        <dbReference type="Google" id="ProtNLM"/>
    </source>
</evidence>
<dbReference type="EMBL" id="JADEXQ010000040">
    <property type="protein sequence ID" value="MBE9030631.1"/>
    <property type="molecule type" value="Genomic_DNA"/>
</dbReference>
<gene>
    <name evidence="1" type="ORF">IQ266_12905</name>
</gene>
<reference evidence="1" key="1">
    <citation type="submission" date="2020-10" db="EMBL/GenBank/DDBJ databases">
        <authorList>
            <person name="Castelo-Branco R."/>
            <person name="Eusebio N."/>
            <person name="Adriana R."/>
            <person name="Vieira A."/>
            <person name="Brugerolle De Fraissinette N."/>
            <person name="Rezende De Castro R."/>
            <person name="Schneider M.P."/>
            <person name="Vasconcelos V."/>
            <person name="Leao P.N."/>
        </authorList>
    </citation>
    <scope>NUCLEOTIDE SEQUENCE</scope>
    <source>
        <strain evidence="1">LEGE 11480</strain>
    </source>
</reference>
<dbReference type="InterPro" id="IPR009282">
    <property type="entry name" value="DUF937"/>
</dbReference>
<evidence type="ECO:0000313" key="1">
    <source>
        <dbReference type="EMBL" id="MBE9030631.1"/>
    </source>
</evidence>
<name>A0A928Z2Q6_9CYAN</name>
<keyword evidence="2" id="KW-1185">Reference proteome</keyword>
<comment type="caution">
    <text evidence="1">The sequence shown here is derived from an EMBL/GenBank/DDBJ whole genome shotgun (WGS) entry which is preliminary data.</text>
</comment>
<accession>A0A928Z2Q6</accession>
<dbReference type="AlphaFoldDB" id="A0A928Z2Q6"/>
<evidence type="ECO:0000313" key="2">
    <source>
        <dbReference type="Proteomes" id="UP000625316"/>
    </source>
</evidence>
<dbReference type="RefSeq" id="WP_264325461.1">
    <property type="nucleotide sequence ID" value="NZ_JADEXQ010000040.1"/>
</dbReference>